<dbReference type="Proteomes" id="UP000004849">
    <property type="component" value="Unassembled WGS sequence"/>
</dbReference>
<accession>B6W589</accession>
<proteinExistence type="predicted"/>
<reference evidence="1 2" key="2">
    <citation type="submission" date="2008-10" db="EMBL/GenBank/DDBJ databases">
        <authorList>
            <person name="Fulton L."/>
            <person name="Clifton S."/>
            <person name="Fulton B."/>
            <person name="Xu J."/>
            <person name="Minx P."/>
            <person name="Pepin K.H."/>
            <person name="Johnson M."/>
            <person name="Thiruvilangam P."/>
            <person name="Bhonagiri V."/>
            <person name="Nash W.E."/>
            <person name="Mardis E.R."/>
            <person name="Wilson R.K."/>
        </authorList>
    </citation>
    <scope>NUCLEOTIDE SEQUENCE [LARGE SCALE GENOMIC DNA]</scope>
    <source>
        <strain evidence="1 2">DSM 17855</strain>
    </source>
</reference>
<evidence type="ECO:0000313" key="2">
    <source>
        <dbReference type="Proteomes" id="UP000004849"/>
    </source>
</evidence>
<evidence type="ECO:0000313" key="1">
    <source>
        <dbReference type="EMBL" id="EEB22828.1"/>
    </source>
</evidence>
<name>B6W589_9BACT</name>
<dbReference type="HOGENOM" id="CLU_099345_0_0_10"/>
<protein>
    <submittedName>
        <fullName evidence="1">Uncharacterized protein</fullName>
    </submittedName>
</protein>
<gene>
    <name evidence="1" type="ORF">BACDOR_04741</name>
</gene>
<dbReference type="AlphaFoldDB" id="B6W589"/>
<dbReference type="EMBL" id="ABWZ01000088">
    <property type="protein sequence ID" value="EEB22828.1"/>
    <property type="molecule type" value="Genomic_DNA"/>
</dbReference>
<sequence>MDHPAQPLVAVSSVHQQDMRSLFVVLADKVVGEKGFSAARRPEDELISVGNDAFFHGQVGNIHMHRYPVLAVCQPDAERTGRAPVIGLSGKEAYGLFQEGIKGFFGWKVACISGDSRPIDDRCVNGVIPWRAFHHGQLAARVVPDAAELFRILRPGDDVAVASDGKHSFGMCLIKIHLRPLLVNGIAPAVF</sequence>
<reference evidence="1 2" key="1">
    <citation type="submission" date="2008-10" db="EMBL/GenBank/DDBJ databases">
        <title>Draft genome sequence of Bacteroides dorei (DSM 17855).</title>
        <authorList>
            <person name="Sudarsanam P."/>
            <person name="Ley R."/>
            <person name="Guruge J."/>
            <person name="Turnbaugh P.J."/>
            <person name="Mahowald M."/>
            <person name="Liep D."/>
            <person name="Gordon J."/>
        </authorList>
    </citation>
    <scope>NUCLEOTIDE SEQUENCE [LARGE SCALE GENOMIC DNA]</scope>
    <source>
        <strain evidence="1 2">DSM 17855</strain>
    </source>
</reference>
<organism evidence="1 2">
    <name type="scientific">Phocaeicola dorei DSM 17855</name>
    <dbReference type="NCBI Taxonomy" id="483217"/>
    <lineage>
        <taxon>Bacteria</taxon>
        <taxon>Pseudomonadati</taxon>
        <taxon>Bacteroidota</taxon>
        <taxon>Bacteroidia</taxon>
        <taxon>Bacteroidales</taxon>
        <taxon>Bacteroidaceae</taxon>
        <taxon>Phocaeicola</taxon>
    </lineage>
</organism>